<name>A0A8D3WXC4_PRIMW</name>
<evidence type="ECO:0000313" key="3">
    <source>
        <dbReference type="Proteomes" id="UP000001283"/>
    </source>
</evidence>
<sequence>MLKWEGIGSDEPKSGDLPVVCT</sequence>
<feature type="region of interest" description="Disordered" evidence="1">
    <location>
        <begin position="1"/>
        <end position="22"/>
    </location>
</feature>
<evidence type="ECO:0000313" key="2">
    <source>
        <dbReference type="EMBL" id="AEN88525.1"/>
    </source>
</evidence>
<dbReference type="Proteomes" id="UP000001283">
    <property type="component" value="Chromosome"/>
</dbReference>
<accession>A0A8D3WXC4</accession>
<gene>
    <name evidence="2" type="ORF">BMWSH_1643</name>
</gene>
<dbReference type="EMBL" id="CP003017">
    <property type="protein sequence ID" value="AEN88525.1"/>
    <property type="molecule type" value="Genomic_DNA"/>
</dbReference>
<reference evidence="2 3" key="1">
    <citation type="journal article" date="2011" name="J. Bacteriol.">
        <title>Complete genome sequence of the industrial strain Bacillus megaterium WSH-002.</title>
        <authorList>
            <person name="Liu L."/>
            <person name="Li Y."/>
            <person name="Zhang J."/>
            <person name="Zou W."/>
            <person name="Zhou Z."/>
            <person name="Liu J."/>
            <person name="Li X."/>
            <person name="Wang L."/>
            <person name="Chen J."/>
        </authorList>
    </citation>
    <scope>NUCLEOTIDE SEQUENCE [LARGE SCALE GENOMIC DNA]</scope>
    <source>
        <strain evidence="2 3">WSH-002</strain>
    </source>
</reference>
<dbReference type="KEGG" id="bmh:BMWSH_1643"/>
<protein>
    <submittedName>
        <fullName evidence="2">Uncharacterized protein</fullName>
    </submittedName>
</protein>
<proteinExistence type="predicted"/>
<dbReference type="AlphaFoldDB" id="A0A8D3WXC4"/>
<organism evidence="2 3">
    <name type="scientific">Priestia megaterium (strain WSH-002)</name>
    <name type="common">Bacillus megaterium</name>
    <dbReference type="NCBI Taxonomy" id="1006007"/>
    <lineage>
        <taxon>Bacteria</taxon>
        <taxon>Bacillati</taxon>
        <taxon>Bacillota</taxon>
        <taxon>Bacilli</taxon>
        <taxon>Bacillales</taxon>
        <taxon>Bacillaceae</taxon>
        <taxon>Priestia</taxon>
    </lineage>
</organism>
<evidence type="ECO:0000256" key="1">
    <source>
        <dbReference type="SAM" id="MobiDB-lite"/>
    </source>
</evidence>